<evidence type="ECO:0000313" key="2">
    <source>
        <dbReference type="Proteomes" id="UP000677054"/>
    </source>
</evidence>
<dbReference type="Gene3D" id="3.40.50.880">
    <property type="match status" value="1"/>
</dbReference>
<dbReference type="PANTHER" id="PTHR36175:SF1">
    <property type="entry name" value="CYANOPHYCINASE"/>
    <property type="match status" value="1"/>
</dbReference>
<accession>A0A7R8XM38</accession>
<keyword evidence="2" id="KW-1185">Reference proteome</keyword>
<dbReference type="Proteomes" id="UP000677054">
    <property type="component" value="Unassembled WGS sequence"/>
</dbReference>
<proteinExistence type="predicted"/>
<protein>
    <submittedName>
        <fullName evidence="1">Uncharacterized protein</fullName>
    </submittedName>
</protein>
<dbReference type="EMBL" id="CAJPEV010001958">
    <property type="protein sequence ID" value="CAG0895069.1"/>
    <property type="molecule type" value="Genomic_DNA"/>
</dbReference>
<evidence type="ECO:0000313" key="1">
    <source>
        <dbReference type="EMBL" id="CAD7248703.1"/>
    </source>
</evidence>
<name>A0A7R8XM38_9CRUS</name>
<dbReference type="EMBL" id="LR901475">
    <property type="protein sequence ID" value="CAD7248703.1"/>
    <property type="molecule type" value="Genomic_DNA"/>
</dbReference>
<organism evidence="1">
    <name type="scientific">Darwinula stevensoni</name>
    <dbReference type="NCBI Taxonomy" id="69355"/>
    <lineage>
        <taxon>Eukaryota</taxon>
        <taxon>Metazoa</taxon>
        <taxon>Ecdysozoa</taxon>
        <taxon>Arthropoda</taxon>
        <taxon>Crustacea</taxon>
        <taxon>Oligostraca</taxon>
        <taxon>Ostracoda</taxon>
        <taxon>Podocopa</taxon>
        <taxon>Podocopida</taxon>
        <taxon>Darwinulocopina</taxon>
        <taxon>Darwinuloidea</taxon>
        <taxon>Darwinulidae</taxon>
        <taxon>Darwinula</taxon>
    </lineage>
</organism>
<dbReference type="OrthoDB" id="4666063at2759"/>
<dbReference type="PANTHER" id="PTHR36175">
    <property type="entry name" value="CYANOPHYCINASE"/>
    <property type="match status" value="1"/>
</dbReference>
<reference evidence="1" key="1">
    <citation type="submission" date="2020-11" db="EMBL/GenBank/DDBJ databases">
        <authorList>
            <person name="Tran Van P."/>
        </authorList>
    </citation>
    <scope>NUCLEOTIDE SEQUENCE</scope>
</reference>
<sequence length="223" mass="24920">MSYGSYTGEFDGSDDLWVRPSGGLVLAPRLTLDTHFAERQREMRLVRMMLDFDDFDRWGVGVDENTALVVQGDVGEVVGENGVYFLDLSSVVFSSDPAADISGLRLTYLTHGDKFHFGSGKFLSRNPFVRQEKFDREYFSMSSGDDIFGGKPNTPAGEFRYTATTLFDSRQSDSSSLSSERNPEFRVDMVKDASSVGYGGYMGDRFLISFVDLLVDVYVNSLE</sequence>
<gene>
    <name evidence="1" type="ORF">DSTB1V02_LOCUS8513</name>
</gene>
<dbReference type="InterPro" id="IPR029062">
    <property type="entry name" value="Class_I_gatase-like"/>
</dbReference>
<dbReference type="AlphaFoldDB" id="A0A7R8XM38"/>